<evidence type="ECO:0000256" key="7">
    <source>
        <dbReference type="ARBA" id="ARBA00023286"/>
    </source>
</evidence>
<dbReference type="InterPro" id="IPR014710">
    <property type="entry name" value="RmlC-like_jellyroll"/>
</dbReference>
<dbReference type="PANTHER" id="PTHR45638">
    <property type="entry name" value="CYCLIC NUCLEOTIDE-GATED CATION CHANNEL SUBUNIT A"/>
    <property type="match status" value="1"/>
</dbReference>
<keyword evidence="2" id="KW-0813">Transport</keyword>
<protein>
    <submittedName>
        <fullName evidence="10">Crp/Fnr family transcriptional regulator</fullName>
    </submittedName>
</protein>
<dbReference type="EMBL" id="JBHUOX010000027">
    <property type="protein sequence ID" value="MFD3003288.1"/>
    <property type="molecule type" value="Genomic_DNA"/>
</dbReference>
<organism evidence="10 11">
    <name type="scientific">Pontibacter toksunensis</name>
    <dbReference type="NCBI Taxonomy" id="1332631"/>
    <lineage>
        <taxon>Bacteria</taxon>
        <taxon>Pseudomonadati</taxon>
        <taxon>Bacteroidota</taxon>
        <taxon>Cytophagia</taxon>
        <taxon>Cytophagales</taxon>
        <taxon>Hymenobacteraceae</taxon>
        <taxon>Pontibacter</taxon>
    </lineage>
</organism>
<evidence type="ECO:0000313" key="11">
    <source>
        <dbReference type="Proteomes" id="UP001597641"/>
    </source>
</evidence>
<dbReference type="InterPro" id="IPR018490">
    <property type="entry name" value="cNMP-bd_dom_sf"/>
</dbReference>
<evidence type="ECO:0000259" key="9">
    <source>
        <dbReference type="PROSITE" id="PS50042"/>
    </source>
</evidence>
<name>A0ABW6C5N3_9BACT</name>
<evidence type="ECO:0000256" key="2">
    <source>
        <dbReference type="ARBA" id="ARBA00022448"/>
    </source>
</evidence>
<evidence type="ECO:0000313" key="10">
    <source>
        <dbReference type="EMBL" id="MFD3003288.1"/>
    </source>
</evidence>
<keyword evidence="7" id="KW-1071">Ligand-gated ion channel</keyword>
<dbReference type="PANTHER" id="PTHR45638:SF11">
    <property type="entry name" value="CYCLIC NUCLEOTIDE-GATED CATION CHANNEL SUBUNIT A"/>
    <property type="match status" value="1"/>
</dbReference>
<dbReference type="RefSeq" id="WP_377490380.1">
    <property type="nucleotide sequence ID" value="NZ_JBHUOX010000027.1"/>
</dbReference>
<comment type="caution">
    <text evidence="10">The sequence shown here is derived from an EMBL/GenBank/DDBJ whole genome shotgun (WGS) entry which is preliminary data.</text>
</comment>
<dbReference type="InterPro" id="IPR018488">
    <property type="entry name" value="cNMP-bd_CS"/>
</dbReference>
<keyword evidence="3" id="KW-0812">Transmembrane</keyword>
<comment type="subcellular location">
    <subcellularLocation>
        <location evidence="1">Membrane</location>
        <topology evidence="1">Multi-pass membrane protein</topology>
    </subcellularLocation>
</comment>
<evidence type="ECO:0000256" key="3">
    <source>
        <dbReference type="ARBA" id="ARBA00022692"/>
    </source>
</evidence>
<dbReference type="Proteomes" id="UP001597641">
    <property type="component" value="Unassembled WGS sequence"/>
</dbReference>
<dbReference type="InterPro" id="IPR050866">
    <property type="entry name" value="CNG_cation_channel"/>
</dbReference>
<evidence type="ECO:0000256" key="1">
    <source>
        <dbReference type="ARBA" id="ARBA00004141"/>
    </source>
</evidence>
<proteinExistence type="predicted"/>
<evidence type="ECO:0000256" key="5">
    <source>
        <dbReference type="ARBA" id="ARBA00023065"/>
    </source>
</evidence>
<keyword evidence="11" id="KW-1185">Reference proteome</keyword>
<keyword evidence="8" id="KW-0407">Ion channel</keyword>
<dbReference type="Pfam" id="PF00027">
    <property type="entry name" value="cNMP_binding"/>
    <property type="match status" value="1"/>
</dbReference>
<sequence>MLLIEKVLILRSSEIFRNTPEQELIGLAGILEEIYMEADENLFSKGDRGNCMYFIHKGRVRIHDGSHTLAVLESNEIVGELSVLDAENRSASATTVEESILLKLEQEPFYEILMDNAEILKGILKTLCRRLRIMDHKSVTHHKSNLTSLPSL</sequence>
<gene>
    <name evidence="10" type="ORF">ACFS7Z_23200</name>
</gene>
<keyword evidence="6" id="KW-0472">Membrane</keyword>
<dbReference type="CDD" id="cd00038">
    <property type="entry name" value="CAP_ED"/>
    <property type="match status" value="1"/>
</dbReference>
<keyword evidence="4" id="KW-1133">Transmembrane helix</keyword>
<dbReference type="InterPro" id="IPR000595">
    <property type="entry name" value="cNMP-bd_dom"/>
</dbReference>
<reference evidence="11" key="1">
    <citation type="journal article" date="2019" name="Int. J. Syst. Evol. Microbiol.">
        <title>The Global Catalogue of Microorganisms (GCM) 10K type strain sequencing project: providing services to taxonomists for standard genome sequencing and annotation.</title>
        <authorList>
            <consortium name="The Broad Institute Genomics Platform"/>
            <consortium name="The Broad Institute Genome Sequencing Center for Infectious Disease"/>
            <person name="Wu L."/>
            <person name="Ma J."/>
        </authorList>
    </citation>
    <scope>NUCLEOTIDE SEQUENCE [LARGE SCALE GENOMIC DNA]</scope>
    <source>
        <strain evidence="11">KCTC 23984</strain>
    </source>
</reference>
<dbReference type="PROSITE" id="PS50042">
    <property type="entry name" value="CNMP_BINDING_3"/>
    <property type="match status" value="1"/>
</dbReference>
<accession>A0ABW6C5N3</accession>
<keyword evidence="5" id="KW-0406">Ion transport</keyword>
<evidence type="ECO:0000256" key="8">
    <source>
        <dbReference type="ARBA" id="ARBA00023303"/>
    </source>
</evidence>
<evidence type="ECO:0000256" key="6">
    <source>
        <dbReference type="ARBA" id="ARBA00023136"/>
    </source>
</evidence>
<dbReference type="SMART" id="SM00100">
    <property type="entry name" value="cNMP"/>
    <property type="match status" value="1"/>
</dbReference>
<dbReference type="Gene3D" id="2.60.120.10">
    <property type="entry name" value="Jelly Rolls"/>
    <property type="match status" value="1"/>
</dbReference>
<dbReference type="SUPFAM" id="SSF51206">
    <property type="entry name" value="cAMP-binding domain-like"/>
    <property type="match status" value="1"/>
</dbReference>
<dbReference type="PROSITE" id="PS00889">
    <property type="entry name" value="CNMP_BINDING_2"/>
    <property type="match status" value="1"/>
</dbReference>
<feature type="domain" description="Cyclic nucleotide-binding" evidence="9">
    <location>
        <begin position="15"/>
        <end position="130"/>
    </location>
</feature>
<evidence type="ECO:0000256" key="4">
    <source>
        <dbReference type="ARBA" id="ARBA00022989"/>
    </source>
</evidence>